<proteinExistence type="predicted"/>
<reference evidence="1" key="1">
    <citation type="journal article" date="2022" name="Plant J.">
        <title>Strategies of tolerance reflected in two North American maple genomes.</title>
        <authorList>
            <person name="McEvoy S.L."/>
            <person name="Sezen U.U."/>
            <person name="Trouern-Trend A."/>
            <person name="McMahon S.M."/>
            <person name="Schaberg P.G."/>
            <person name="Yang J."/>
            <person name="Wegrzyn J.L."/>
            <person name="Swenson N.G."/>
        </authorList>
    </citation>
    <scope>NUCLEOTIDE SEQUENCE</scope>
    <source>
        <strain evidence="1">NS2018</strain>
    </source>
</reference>
<evidence type="ECO:0000313" key="1">
    <source>
        <dbReference type="EMBL" id="KAK0598262.1"/>
    </source>
</evidence>
<keyword evidence="2" id="KW-1185">Reference proteome</keyword>
<gene>
    <name evidence="1" type="ORF">LWI29_033093</name>
</gene>
<accession>A0AA39SXN9</accession>
<dbReference type="Proteomes" id="UP001168877">
    <property type="component" value="Unassembled WGS sequence"/>
</dbReference>
<comment type="caution">
    <text evidence="1">The sequence shown here is derived from an EMBL/GenBank/DDBJ whole genome shotgun (WGS) entry which is preliminary data.</text>
</comment>
<dbReference type="AntiFam" id="ANF00038">
    <property type="entry name" value="Overlaps SRP RNA, same strand"/>
</dbReference>
<protein>
    <submittedName>
        <fullName evidence="1">Uncharacterized protein</fullName>
    </submittedName>
</protein>
<dbReference type="AlphaFoldDB" id="A0AA39SXN9"/>
<dbReference type="EMBL" id="JAUESC010000004">
    <property type="protein sequence ID" value="KAK0598262.1"/>
    <property type="molecule type" value="Genomic_DNA"/>
</dbReference>
<organism evidence="1 2">
    <name type="scientific">Acer saccharum</name>
    <name type="common">Sugar maple</name>
    <dbReference type="NCBI Taxonomy" id="4024"/>
    <lineage>
        <taxon>Eukaryota</taxon>
        <taxon>Viridiplantae</taxon>
        <taxon>Streptophyta</taxon>
        <taxon>Embryophyta</taxon>
        <taxon>Tracheophyta</taxon>
        <taxon>Spermatophyta</taxon>
        <taxon>Magnoliopsida</taxon>
        <taxon>eudicotyledons</taxon>
        <taxon>Gunneridae</taxon>
        <taxon>Pentapetalae</taxon>
        <taxon>rosids</taxon>
        <taxon>malvids</taxon>
        <taxon>Sapindales</taxon>
        <taxon>Sapindaceae</taxon>
        <taxon>Hippocastanoideae</taxon>
        <taxon>Acereae</taxon>
        <taxon>Acer</taxon>
    </lineage>
</organism>
<evidence type="ECO:0000313" key="2">
    <source>
        <dbReference type="Proteomes" id="UP001168877"/>
    </source>
</evidence>
<sequence length="182" mass="20727">MTDNGASPKYDWRRLSPETLSTLLESQRRAKRRAKRRRGYDNIVLIYFNNDSFGFGWLISSWLAEKRFTSWGSYHWQQALLQSRSLVTRACDPSGGNETVGHWFDPSSRVHGWLMTGLPVSSQELVPVSPAKAGATWILERRAQREAGFTEQRLPPSLGSERITGRCHLDPTWFCGLGSKKN</sequence>
<name>A0AA39SXN9_ACESA</name>
<reference evidence="1" key="2">
    <citation type="submission" date="2023-06" db="EMBL/GenBank/DDBJ databases">
        <authorList>
            <person name="Swenson N.G."/>
            <person name="Wegrzyn J.L."/>
            <person name="Mcevoy S.L."/>
        </authorList>
    </citation>
    <scope>NUCLEOTIDE SEQUENCE</scope>
    <source>
        <strain evidence="1">NS2018</strain>
        <tissue evidence="1">Leaf</tissue>
    </source>
</reference>